<evidence type="ECO:0000313" key="12">
    <source>
        <dbReference type="Proteomes" id="UP000757232"/>
    </source>
</evidence>
<evidence type="ECO:0000313" key="11">
    <source>
        <dbReference type="EMBL" id="OCB84421.1"/>
    </source>
</evidence>
<evidence type="ECO:0000256" key="4">
    <source>
        <dbReference type="ARBA" id="ARBA00022630"/>
    </source>
</evidence>
<dbReference type="Gene3D" id="1.20.140.10">
    <property type="entry name" value="Butyryl-CoA Dehydrogenase, subunit A, domain 3"/>
    <property type="match status" value="1"/>
</dbReference>
<dbReference type="Pfam" id="PF02770">
    <property type="entry name" value="Acyl-CoA_dh_M"/>
    <property type="match status" value="1"/>
</dbReference>
<feature type="domain" description="Acyl-CoA dehydrogenase/oxidase N-terminal" evidence="10">
    <location>
        <begin position="45"/>
        <end position="152"/>
    </location>
</feature>
<dbReference type="SUPFAM" id="SSF47203">
    <property type="entry name" value="Acyl-CoA dehydrogenase C-terminal domain-like"/>
    <property type="match status" value="1"/>
</dbReference>
<evidence type="ECO:0000256" key="3">
    <source>
        <dbReference type="ARBA" id="ARBA00011738"/>
    </source>
</evidence>
<keyword evidence="4 7" id="KW-0285">Flavoprotein</keyword>
<dbReference type="InterPro" id="IPR006091">
    <property type="entry name" value="Acyl-CoA_Oxase/DH_mid-dom"/>
</dbReference>
<sequence length="453" mass="50265">MPSHPVEEITSSASWSLVEDKFSPYAKETLAKLITFVNEECVPAQRVARAQLPTDPEKRWKTAIPIVEELKTKAKKLGLWNLFLSKAHYPEFGVPLTNLEYAVMAEILGRASPLAPEACNCSAPDTGNMEVLARYGSPEQQKQWLVPLLSGEIRSAFSMTERFVASSDATNIQTSIRREGNEIVINGHKWYISGAGDPRTRVHLVMGKSDPSNQNTYLQQSVVIVPADTPGVKVVRPMCVFGYDDAPEGHCEIIYENVRVPLSNLVLGWGRGFEIIQGRLGPGRIHHCMRSIGAAQRALDIMLQRVTDPSRKTFGKFLYEHGTVISDIAKSRAEIDMARMLVLSAAIQIDKYKAKGALKEIGMAKFIVPSMALQVVDRAIQVFGAEGVSQDQILAELWAGLRTLRLADGPDEVHLQQIGQRELKRAPALRKQAEAAKKKETELFSKYNIKAHL</sequence>
<dbReference type="SUPFAM" id="SSF56645">
    <property type="entry name" value="Acyl-CoA dehydrogenase NM domain-like"/>
    <property type="match status" value="1"/>
</dbReference>
<evidence type="ECO:0000259" key="8">
    <source>
        <dbReference type="Pfam" id="PF00441"/>
    </source>
</evidence>
<evidence type="ECO:0000259" key="10">
    <source>
        <dbReference type="Pfam" id="PF02771"/>
    </source>
</evidence>
<dbReference type="InterPro" id="IPR009100">
    <property type="entry name" value="AcylCoA_DH/oxidase_NM_dom_sf"/>
</dbReference>
<keyword evidence="12" id="KW-1185">Reference proteome</keyword>
<gene>
    <name evidence="11" type="ORF">A7U60_g8406</name>
</gene>
<dbReference type="Pfam" id="PF02771">
    <property type="entry name" value="Acyl-CoA_dh_N"/>
    <property type="match status" value="1"/>
</dbReference>
<dbReference type="FunFam" id="2.40.110.10:FF:000002">
    <property type="entry name" value="Acyl-CoA dehydrogenase fadE12"/>
    <property type="match status" value="1"/>
</dbReference>
<dbReference type="GO" id="GO:0050660">
    <property type="term" value="F:flavin adenine dinucleotide binding"/>
    <property type="evidence" value="ECO:0007669"/>
    <property type="project" value="InterPro"/>
</dbReference>
<comment type="cofactor">
    <cofactor evidence="1 7">
        <name>FAD</name>
        <dbReference type="ChEBI" id="CHEBI:57692"/>
    </cofactor>
</comment>
<dbReference type="InterPro" id="IPR036250">
    <property type="entry name" value="AcylCo_DH-like_C"/>
</dbReference>
<dbReference type="EMBL" id="LNZH02000215">
    <property type="protein sequence ID" value="OCB84421.1"/>
    <property type="molecule type" value="Genomic_DNA"/>
</dbReference>
<evidence type="ECO:0000256" key="7">
    <source>
        <dbReference type="RuleBase" id="RU362125"/>
    </source>
</evidence>
<keyword evidence="5 7" id="KW-0274">FAD</keyword>
<proteinExistence type="inferred from homology"/>
<evidence type="ECO:0000256" key="6">
    <source>
        <dbReference type="ARBA" id="ARBA00023002"/>
    </source>
</evidence>
<comment type="caution">
    <text evidence="11">The sequence shown here is derived from an EMBL/GenBank/DDBJ whole genome shotgun (WGS) entry which is preliminary data.</text>
</comment>
<dbReference type="Gene3D" id="2.40.110.10">
    <property type="entry name" value="Butyryl-CoA Dehydrogenase, subunit A, domain 2"/>
    <property type="match status" value="1"/>
</dbReference>
<evidence type="ECO:0000256" key="2">
    <source>
        <dbReference type="ARBA" id="ARBA00009347"/>
    </source>
</evidence>
<dbReference type="InterPro" id="IPR009075">
    <property type="entry name" value="AcylCo_DH/oxidase_C"/>
</dbReference>
<dbReference type="PANTHER" id="PTHR48083">
    <property type="entry name" value="MEDIUM-CHAIN SPECIFIC ACYL-COA DEHYDROGENASE, MITOCHONDRIAL-RELATED"/>
    <property type="match status" value="1"/>
</dbReference>
<dbReference type="GO" id="GO:0033539">
    <property type="term" value="P:fatty acid beta-oxidation using acyl-CoA dehydrogenase"/>
    <property type="evidence" value="ECO:0007669"/>
    <property type="project" value="TreeGrafter"/>
</dbReference>
<dbReference type="Proteomes" id="UP000757232">
    <property type="component" value="Unassembled WGS sequence"/>
</dbReference>
<dbReference type="Gene3D" id="1.10.540.10">
    <property type="entry name" value="Acyl-CoA dehydrogenase/oxidase, N-terminal domain"/>
    <property type="match status" value="1"/>
</dbReference>
<dbReference type="GO" id="GO:0005737">
    <property type="term" value="C:cytoplasm"/>
    <property type="evidence" value="ECO:0007669"/>
    <property type="project" value="TreeGrafter"/>
</dbReference>
<dbReference type="InterPro" id="IPR050741">
    <property type="entry name" value="Acyl-CoA_dehydrogenase"/>
</dbReference>
<comment type="similarity">
    <text evidence="2 7">Belongs to the acyl-CoA dehydrogenase family.</text>
</comment>
<feature type="domain" description="Acyl-CoA oxidase/dehydrogenase middle" evidence="9">
    <location>
        <begin position="156"/>
        <end position="258"/>
    </location>
</feature>
<feature type="domain" description="Acyl-CoA dehydrogenase/oxidase C-terminal" evidence="8">
    <location>
        <begin position="270"/>
        <end position="421"/>
    </location>
</feature>
<dbReference type="InterPro" id="IPR046373">
    <property type="entry name" value="Acyl-CoA_Oxase/DH_mid-dom_sf"/>
</dbReference>
<dbReference type="GO" id="GO:0003995">
    <property type="term" value="F:acyl-CoA dehydrogenase activity"/>
    <property type="evidence" value="ECO:0007669"/>
    <property type="project" value="TreeGrafter"/>
</dbReference>
<evidence type="ECO:0000256" key="1">
    <source>
        <dbReference type="ARBA" id="ARBA00001974"/>
    </source>
</evidence>
<dbReference type="PANTHER" id="PTHR48083:SF13">
    <property type="entry name" value="ACYL-COA DEHYDROGENASE FAMILY MEMBER 11"/>
    <property type="match status" value="1"/>
</dbReference>
<protein>
    <submittedName>
        <fullName evidence="11">Acyl-CoA dehydrogenase NM domain-like protein</fullName>
    </submittedName>
</protein>
<keyword evidence="6 7" id="KW-0560">Oxidoreductase</keyword>
<dbReference type="AlphaFoldDB" id="A0A9Q5N3A8"/>
<dbReference type="InterPro" id="IPR037069">
    <property type="entry name" value="AcylCoA_DH/ox_N_sf"/>
</dbReference>
<evidence type="ECO:0000256" key="5">
    <source>
        <dbReference type="ARBA" id="ARBA00022827"/>
    </source>
</evidence>
<comment type="subunit">
    <text evidence="3">Homodimer.</text>
</comment>
<dbReference type="OrthoDB" id="434771at2759"/>
<reference evidence="11" key="1">
    <citation type="submission" date="2016-06" db="EMBL/GenBank/DDBJ databases">
        <title>Draft Genome sequence of the fungus Inonotus baumii.</title>
        <authorList>
            <person name="Zhu H."/>
            <person name="Lin W."/>
        </authorList>
    </citation>
    <scope>NUCLEOTIDE SEQUENCE</scope>
    <source>
        <strain evidence="11">821</strain>
    </source>
</reference>
<evidence type="ECO:0000259" key="9">
    <source>
        <dbReference type="Pfam" id="PF02770"/>
    </source>
</evidence>
<name>A0A9Q5N3A8_SANBA</name>
<accession>A0A9Q5N3A8</accession>
<dbReference type="InterPro" id="IPR013786">
    <property type="entry name" value="AcylCoA_DH/ox_N"/>
</dbReference>
<dbReference type="Pfam" id="PF00441">
    <property type="entry name" value="Acyl-CoA_dh_1"/>
    <property type="match status" value="1"/>
</dbReference>
<organism evidence="11 12">
    <name type="scientific">Sanghuangporus baumii</name>
    <name type="common">Phellinus baumii</name>
    <dbReference type="NCBI Taxonomy" id="108892"/>
    <lineage>
        <taxon>Eukaryota</taxon>
        <taxon>Fungi</taxon>
        <taxon>Dikarya</taxon>
        <taxon>Basidiomycota</taxon>
        <taxon>Agaricomycotina</taxon>
        <taxon>Agaricomycetes</taxon>
        <taxon>Hymenochaetales</taxon>
        <taxon>Hymenochaetaceae</taxon>
        <taxon>Sanghuangporus</taxon>
    </lineage>
</organism>